<organism evidence="17 18">
    <name type="scientific">Denitratisoma oestradiolicum</name>
    <dbReference type="NCBI Taxonomy" id="311182"/>
    <lineage>
        <taxon>Bacteria</taxon>
        <taxon>Pseudomonadati</taxon>
        <taxon>Pseudomonadota</taxon>
        <taxon>Betaproteobacteria</taxon>
        <taxon>Nitrosomonadales</taxon>
        <taxon>Sterolibacteriaceae</taxon>
        <taxon>Denitratisoma</taxon>
    </lineage>
</organism>
<dbReference type="Proteomes" id="UP000515733">
    <property type="component" value="Chromosome"/>
</dbReference>
<keyword evidence="12 13" id="KW-0998">Cell outer membrane</keyword>
<name>A0A6S6YJS3_9PROT</name>
<evidence type="ECO:0000256" key="6">
    <source>
        <dbReference type="ARBA" id="ARBA00022692"/>
    </source>
</evidence>
<evidence type="ECO:0000256" key="12">
    <source>
        <dbReference type="ARBA" id="ARBA00023237"/>
    </source>
</evidence>
<evidence type="ECO:0000256" key="2">
    <source>
        <dbReference type="ARBA" id="ARBA00009810"/>
    </source>
</evidence>
<dbReference type="RefSeq" id="WP_145771809.1">
    <property type="nucleotide sequence ID" value="NZ_LR778301.1"/>
</dbReference>
<keyword evidence="8" id="KW-0406">Ion transport</keyword>
<dbReference type="GO" id="GO:0006826">
    <property type="term" value="P:iron ion transport"/>
    <property type="evidence" value="ECO:0007669"/>
    <property type="project" value="UniProtKB-KW"/>
</dbReference>
<keyword evidence="3 13" id="KW-0813">Transport</keyword>
<keyword evidence="10 13" id="KW-0472">Membrane</keyword>
<keyword evidence="7" id="KW-0408">Iron</keyword>
<dbReference type="PANTHER" id="PTHR32552:SF81">
    <property type="entry name" value="TONB-DEPENDENT OUTER MEMBRANE RECEPTOR"/>
    <property type="match status" value="1"/>
</dbReference>
<keyword evidence="4 13" id="KW-1134">Transmembrane beta strand</keyword>
<keyword evidence="6 13" id="KW-0812">Transmembrane</keyword>
<evidence type="ECO:0000256" key="7">
    <source>
        <dbReference type="ARBA" id="ARBA00023004"/>
    </source>
</evidence>
<gene>
    <name evidence="17" type="ORF">DENOEST_0839</name>
</gene>
<evidence type="ECO:0000256" key="8">
    <source>
        <dbReference type="ARBA" id="ARBA00023065"/>
    </source>
</evidence>
<dbReference type="Gene3D" id="2.40.170.20">
    <property type="entry name" value="TonB-dependent receptor, beta-barrel domain"/>
    <property type="match status" value="1"/>
</dbReference>
<dbReference type="GO" id="GO:0009279">
    <property type="term" value="C:cell outer membrane"/>
    <property type="evidence" value="ECO:0007669"/>
    <property type="project" value="UniProtKB-SubCell"/>
</dbReference>
<dbReference type="KEGG" id="doe:DENOEST_0839"/>
<dbReference type="OrthoDB" id="8538693at2"/>
<evidence type="ECO:0000256" key="4">
    <source>
        <dbReference type="ARBA" id="ARBA00022452"/>
    </source>
</evidence>
<sequence length="785" mass="85869">MFKKKMIHTMICASFMTCAPAWASGGAALEEVIVTAQKRAENVQDVPISIHTLDAAALEKNVIVSLTDMRAQAPGVTINNFPLAQESTLLVNIRGSQPFSAAVTLDQPVAIHLNGVYLARSDGLNSVTAADLDRVEILKGPQGTLVGRNAASGALNIVTTKPSFDGFHFKQQVTVATRDQLTTKTAVNLPITDALAARISYLHKSIDEPANGIKNSGPGPELGTSQTDAWRLDFRWKPVDTVTVDYGYDHTKMKLQDQPFVCLGATSILANKADCSADYRSSLTGASGQPDSEVEVEGHTLNVDWVASDTLTVRSITGYRKLTETYYKNMIYSPGNYGYIAGPVTSLPPASSVTMPMPGSSVPSIVNQDQISQEFQLVGQPSQFFNYTTGIYYFEEKGYEAPTQYSYRPSANSATLIRQKQAWARNESWAVFGQFSWRPDVLSRKLEIVPGIRYTRDTRDVRVIDNGLVSYAIGASSYTQTFATAVQSGNGHLEGSKVTPGLSVLYHFDDQMMGYGKIVRGYRTGGFNMSDGNLTRALSGFSPETLTSQELGFKGQFFESRLRTNLAYFVMDYKDQQMQIADPSIVGRYSAIIANAGKSQIKGFELDVAYALTKNLRLGLNWTRLDLEYKKVVAPGTSTNVASRFYRKLPKNNYTVNVDYRFPDLGLPGKLEAHLDYTHMDAQSGSTTDGITQGGVFAGYTPTQFAELDMTPAYSVWNGRLALNGISTAPNRQGDVSVGLWTKNLTDKKYLSYVMAGAPFGGITGTSLGLWAPRRTVGLDVIYRF</sequence>
<accession>A0A6S6YJS3</accession>
<dbReference type="SUPFAM" id="SSF56935">
    <property type="entry name" value="Porins"/>
    <property type="match status" value="1"/>
</dbReference>
<keyword evidence="11 17" id="KW-0675">Receptor</keyword>
<keyword evidence="18" id="KW-1185">Reference proteome</keyword>
<feature type="domain" description="TonB-dependent receptor-like beta-barrel" evidence="15">
    <location>
        <begin position="285"/>
        <end position="723"/>
    </location>
</feature>
<dbReference type="Gene3D" id="2.170.130.10">
    <property type="entry name" value="TonB-dependent receptor, plug domain"/>
    <property type="match status" value="1"/>
</dbReference>
<keyword evidence="9 14" id="KW-0798">TonB box</keyword>
<dbReference type="PANTHER" id="PTHR32552">
    <property type="entry name" value="FERRICHROME IRON RECEPTOR-RELATED"/>
    <property type="match status" value="1"/>
</dbReference>
<dbReference type="EMBL" id="LR778301">
    <property type="protein sequence ID" value="CAB1368004.1"/>
    <property type="molecule type" value="Genomic_DNA"/>
</dbReference>
<evidence type="ECO:0000259" key="16">
    <source>
        <dbReference type="Pfam" id="PF07715"/>
    </source>
</evidence>
<keyword evidence="5" id="KW-0410">Iron transport</keyword>
<evidence type="ECO:0000256" key="11">
    <source>
        <dbReference type="ARBA" id="ARBA00023170"/>
    </source>
</evidence>
<evidence type="ECO:0000256" key="14">
    <source>
        <dbReference type="RuleBase" id="RU003357"/>
    </source>
</evidence>
<proteinExistence type="inferred from homology"/>
<evidence type="ECO:0000313" key="18">
    <source>
        <dbReference type="Proteomes" id="UP000515733"/>
    </source>
</evidence>
<dbReference type="InterPro" id="IPR036942">
    <property type="entry name" value="Beta-barrel_TonB_sf"/>
</dbReference>
<evidence type="ECO:0000259" key="15">
    <source>
        <dbReference type="Pfam" id="PF00593"/>
    </source>
</evidence>
<dbReference type="InterPro" id="IPR037066">
    <property type="entry name" value="Plug_dom_sf"/>
</dbReference>
<evidence type="ECO:0000313" key="17">
    <source>
        <dbReference type="EMBL" id="CAB1368004.1"/>
    </source>
</evidence>
<evidence type="ECO:0000256" key="1">
    <source>
        <dbReference type="ARBA" id="ARBA00004571"/>
    </source>
</evidence>
<evidence type="ECO:0000256" key="10">
    <source>
        <dbReference type="ARBA" id="ARBA00023136"/>
    </source>
</evidence>
<dbReference type="AlphaFoldDB" id="A0A6S6YJS3"/>
<protein>
    <submittedName>
        <fullName evidence="17">Putative TonB-dependent receptor</fullName>
    </submittedName>
</protein>
<feature type="domain" description="TonB-dependent receptor plug" evidence="16">
    <location>
        <begin position="43"/>
        <end position="154"/>
    </location>
</feature>
<dbReference type="Pfam" id="PF07715">
    <property type="entry name" value="Plug"/>
    <property type="match status" value="1"/>
</dbReference>
<dbReference type="InterPro" id="IPR039426">
    <property type="entry name" value="TonB-dep_rcpt-like"/>
</dbReference>
<dbReference type="InterPro" id="IPR000531">
    <property type="entry name" value="Beta-barrel_TonB"/>
</dbReference>
<evidence type="ECO:0000256" key="9">
    <source>
        <dbReference type="ARBA" id="ARBA00023077"/>
    </source>
</evidence>
<dbReference type="PROSITE" id="PS52016">
    <property type="entry name" value="TONB_DEPENDENT_REC_3"/>
    <property type="match status" value="1"/>
</dbReference>
<dbReference type="InterPro" id="IPR012910">
    <property type="entry name" value="Plug_dom"/>
</dbReference>
<evidence type="ECO:0000256" key="13">
    <source>
        <dbReference type="PROSITE-ProRule" id="PRU01360"/>
    </source>
</evidence>
<evidence type="ECO:0000256" key="3">
    <source>
        <dbReference type="ARBA" id="ARBA00022448"/>
    </source>
</evidence>
<comment type="similarity">
    <text evidence="2 13 14">Belongs to the TonB-dependent receptor family.</text>
</comment>
<dbReference type="Pfam" id="PF00593">
    <property type="entry name" value="TonB_dep_Rec_b-barrel"/>
    <property type="match status" value="1"/>
</dbReference>
<evidence type="ECO:0000256" key="5">
    <source>
        <dbReference type="ARBA" id="ARBA00022496"/>
    </source>
</evidence>
<comment type="subcellular location">
    <subcellularLocation>
        <location evidence="1 13">Cell outer membrane</location>
        <topology evidence="1 13">Multi-pass membrane protein</topology>
    </subcellularLocation>
</comment>
<reference evidence="17 18" key="1">
    <citation type="submission" date="2020-03" db="EMBL/GenBank/DDBJ databases">
        <authorList>
            <consortium name="Genoscope - CEA"/>
            <person name="William W."/>
        </authorList>
    </citation>
    <scope>NUCLEOTIDE SEQUENCE [LARGE SCALE GENOMIC DNA]</scope>
    <source>
        <strain evidence="18">DSM 16959</strain>
    </source>
</reference>